<evidence type="ECO:0000313" key="2">
    <source>
        <dbReference type="EMBL" id="PSL21783.1"/>
    </source>
</evidence>
<protein>
    <submittedName>
        <fullName evidence="2">Pimeloyl-ACP methyl ester carboxylesterase</fullName>
    </submittedName>
</protein>
<evidence type="ECO:0000313" key="3">
    <source>
        <dbReference type="Proteomes" id="UP000240418"/>
    </source>
</evidence>
<dbReference type="Gene3D" id="3.40.50.1820">
    <property type="entry name" value="alpha/beta hydrolase"/>
    <property type="match status" value="1"/>
</dbReference>
<reference evidence="2 3" key="1">
    <citation type="submission" date="2018-03" db="EMBL/GenBank/DDBJ databases">
        <title>Genomic Encyclopedia of Archaeal and Bacterial Type Strains, Phase II (KMG-II): from individual species to whole genera.</title>
        <authorList>
            <person name="Goeker M."/>
        </authorList>
    </citation>
    <scope>NUCLEOTIDE SEQUENCE [LARGE SCALE GENOMIC DNA]</scope>
    <source>
        <strain evidence="2 3">DSM 100673</strain>
    </source>
</reference>
<sequence>MHDPLVLIPGMMCDARVFEDQILKLTLDRAVMIAVPTLGERIEDMAAMLLNQLPERFALAGFSMGGMVAMDILRRAPERVTRIALMDTSPLPETPAGAAEYEPWIVGAMAGKLDEVLRSFMRPDYLAPGVGRAQILARFHEMGMGLGADLFIRQARAMQRRPDQQKTLRQCKVPALVMCGEHDQLTPPKRHSFMAELIPTAELHLIEEAGHFPTLERPKAVSAILGDWLAKGDQDAQTS</sequence>
<dbReference type="AlphaFoldDB" id="A0A2P8FJA7"/>
<dbReference type="OrthoDB" id="5491135at2"/>
<accession>A0A2P8FJA7</accession>
<dbReference type="PANTHER" id="PTHR43194">
    <property type="entry name" value="HYDROLASE ALPHA/BETA FOLD FAMILY"/>
    <property type="match status" value="1"/>
</dbReference>
<dbReference type="RefSeq" id="WP_106606507.1">
    <property type="nucleotide sequence ID" value="NZ_PYGJ01000001.1"/>
</dbReference>
<dbReference type="InterPro" id="IPR050228">
    <property type="entry name" value="Carboxylesterase_BioH"/>
</dbReference>
<feature type="domain" description="AB hydrolase-1" evidence="1">
    <location>
        <begin position="5"/>
        <end position="223"/>
    </location>
</feature>
<evidence type="ECO:0000259" key="1">
    <source>
        <dbReference type="Pfam" id="PF12697"/>
    </source>
</evidence>
<dbReference type="SUPFAM" id="SSF53474">
    <property type="entry name" value="alpha/beta-Hydrolases"/>
    <property type="match status" value="1"/>
</dbReference>
<dbReference type="PANTHER" id="PTHR43194:SF2">
    <property type="entry name" value="PEROXISOMAL MEMBRANE PROTEIN LPX1"/>
    <property type="match status" value="1"/>
</dbReference>
<proteinExistence type="predicted"/>
<name>A0A2P8FJA7_9RHOB</name>
<gene>
    <name evidence="2" type="ORF">CLV88_101207</name>
</gene>
<dbReference type="PRINTS" id="PR00111">
    <property type="entry name" value="ABHYDROLASE"/>
</dbReference>
<organism evidence="2 3">
    <name type="scientific">Shimia abyssi</name>
    <dbReference type="NCBI Taxonomy" id="1662395"/>
    <lineage>
        <taxon>Bacteria</taxon>
        <taxon>Pseudomonadati</taxon>
        <taxon>Pseudomonadota</taxon>
        <taxon>Alphaproteobacteria</taxon>
        <taxon>Rhodobacterales</taxon>
        <taxon>Roseobacteraceae</taxon>
    </lineage>
</organism>
<dbReference type="EMBL" id="PYGJ01000001">
    <property type="protein sequence ID" value="PSL21783.1"/>
    <property type="molecule type" value="Genomic_DNA"/>
</dbReference>
<dbReference type="InterPro" id="IPR000073">
    <property type="entry name" value="AB_hydrolase_1"/>
</dbReference>
<dbReference type="InterPro" id="IPR029058">
    <property type="entry name" value="AB_hydrolase_fold"/>
</dbReference>
<keyword evidence="3" id="KW-1185">Reference proteome</keyword>
<dbReference type="Proteomes" id="UP000240418">
    <property type="component" value="Unassembled WGS sequence"/>
</dbReference>
<dbReference type="Pfam" id="PF12697">
    <property type="entry name" value="Abhydrolase_6"/>
    <property type="match status" value="1"/>
</dbReference>
<comment type="caution">
    <text evidence="2">The sequence shown here is derived from an EMBL/GenBank/DDBJ whole genome shotgun (WGS) entry which is preliminary data.</text>
</comment>